<gene>
    <name evidence="2" type="ORF">BDV96DRAFT_342932</name>
</gene>
<dbReference type="Proteomes" id="UP000799770">
    <property type="component" value="Unassembled WGS sequence"/>
</dbReference>
<dbReference type="AlphaFoldDB" id="A0A6A5ZJ79"/>
<proteinExistence type="predicted"/>
<feature type="region of interest" description="Disordered" evidence="1">
    <location>
        <begin position="98"/>
        <end position="125"/>
    </location>
</feature>
<name>A0A6A5ZJ79_9PLEO</name>
<protein>
    <submittedName>
        <fullName evidence="2">Uncharacterized protein</fullName>
    </submittedName>
</protein>
<evidence type="ECO:0000313" key="3">
    <source>
        <dbReference type="Proteomes" id="UP000799770"/>
    </source>
</evidence>
<accession>A0A6A5ZJ79</accession>
<sequence length="158" mass="17786">MDFVPHRCAWRRADTCQCQTLLRVHSQPLLNECSGGEALMWCAGVEKGRFLDTCVEADQEGTSRQMLKASTLQPATSCRRLNTTRESISLGFSMLTVSGRSPRSRYPSPSRRRLRKPEPPRPYAYSRITPELSLHSCSTVLTANDKRTSKHGIQDFGL</sequence>
<evidence type="ECO:0000256" key="1">
    <source>
        <dbReference type="SAM" id="MobiDB-lite"/>
    </source>
</evidence>
<keyword evidence="3" id="KW-1185">Reference proteome</keyword>
<dbReference type="EMBL" id="ML977315">
    <property type="protein sequence ID" value="KAF2119325.1"/>
    <property type="molecule type" value="Genomic_DNA"/>
</dbReference>
<feature type="compositionally biased region" description="Low complexity" evidence="1">
    <location>
        <begin position="98"/>
        <end position="109"/>
    </location>
</feature>
<organism evidence="2 3">
    <name type="scientific">Lophiotrema nucula</name>
    <dbReference type="NCBI Taxonomy" id="690887"/>
    <lineage>
        <taxon>Eukaryota</taxon>
        <taxon>Fungi</taxon>
        <taxon>Dikarya</taxon>
        <taxon>Ascomycota</taxon>
        <taxon>Pezizomycotina</taxon>
        <taxon>Dothideomycetes</taxon>
        <taxon>Pleosporomycetidae</taxon>
        <taxon>Pleosporales</taxon>
        <taxon>Lophiotremataceae</taxon>
        <taxon>Lophiotrema</taxon>
    </lineage>
</organism>
<reference evidence="2" key="1">
    <citation type="journal article" date="2020" name="Stud. Mycol.">
        <title>101 Dothideomycetes genomes: a test case for predicting lifestyles and emergence of pathogens.</title>
        <authorList>
            <person name="Haridas S."/>
            <person name="Albert R."/>
            <person name="Binder M."/>
            <person name="Bloem J."/>
            <person name="Labutti K."/>
            <person name="Salamov A."/>
            <person name="Andreopoulos B."/>
            <person name="Baker S."/>
            <person name="Barry K."/>
            <person name="Bills G."/>
            <person name="Bluhm B."/>
            <person name="Cannon C."/>
            <person name="Castanera R."/>
            <person name="Culley D."/>
            <person name="Daum C."/>
            <person name="Ezra D."/>
            <person name="Gonzalez J."/>
            <person name="Henrissat B."/>
            <person name="Kuo A."/>
            <person name="Liang C."/>
            <person name="Lipzen A."/>
            <person name="Lutzoni F."/>
            <person name="Magnuson J."/>
            <person name="Mondo S."/>
            <person name="Nolan M."/>
            <person name="Ohm R."/>
            <person name="Pangilinan J."/>
            <person name="Park H.-J."/>
            <person name="Ramirez L."/>
            <person name="Alfaro M."/>
            <person name="Sun H."/>
            <person name="Tritt A."/>
            <person name="Yoshinaga Y."/>
            <person name="Zwiers L.-H."/>
            <person name="Turgeon B."/>
            <person name="Goodwin S."/>
            <person name="Spatafora J."/>
            <person name="Crous P."/>
            <person name="Grigoriev I."/>
        </authorList>
    </citation>
    <scope>NUCLEOTIDE SEQUENCE</scope>
    <source>
        <strain evidence="2">CBS 627.86</strain>
    </source>
</reference>
<evidence type="ECO:0000313" key="2">
    <source>
        <dbReference type="EMBL" id="KAF2119325.1"/>
    </source>
</evidence>